<organism evidence="3">
    <name type="scientific">Pseudo-nitzschia arenysensis</name>
    <dbReference type="NCBI Taxonomy" id="697910"/>
    <lineage>
        <taxon>Eukaryota</taxon>
        <taxon>Sar</taxon>
        <taxon>Stramenopiles</taxon>
        <taxon>Ochrophyta</taxon>
        <taxon>Bacillariophyta</taxon>
        <taxon>Bacillariophyceae</taxon>
        <taxon>Bacillariophycidae</taxon>
        <taxon>Bacillariales</taxon>
        <taxon>Bacillariaceae</taxon>
        <taxon>Pseudo-nitzschia</taxon>
    </lineage>
</organism>
<dbReference type="EMBL" id="HBEH01000679">
    <property type="protein sequence ID" value="CAD8343835.1"/>
    <property type="molecule type" value="Transcribed_RNA"/>
</dbReference>
<proteinExistence type="predicted"/>
<evidence type="ECO:0000313" key="3">
    <source>
        <dbReference type="EMBL" id="CAD8343836.1"/>
    </source>
</evidence>
<feature type="signal peptide" evidence="1">
    <location>
        <begin position="1"/>
        <end position="24"/>
    </location>
</feature>
<accession>A0A6T9YFR0</accession>
<reference evidence="3" key="1">
    <citation type="submission" date="2021-01" db="EMBL/GenBank/DDBJ databases">
        <authorList>
            <person name="Corre E."/>
            <person name="Pelletier E."/>
            <person name="Niang G."/>
            <person name="Scheremetjew M."/>
            <person name="Finn R."/>
            <person name="Kale V."/>
            <person name="Holt S."/>
            <person name="Cochrane G."/>
            <person name="Meng A."/>
            <person name="Brown T."/>
            <person name="Cohen L."/>
        </authorList>
    </citation>
    <scope>NUCLEOTIDE SEQUENCE</scope>
    <source>
        <strain evidence="3">B593</strain>
    </source>
</reference>
<name>A0A6T9YFR0_9STRA</name>
<protein>
    <submittedName>
        <fullName evidence="3">Uncharacterized protein</fullName>
    </submittedName>
</protein>
<feature type="chain" id="PRO_5036191820" evidence="1">
    <location>
        <begin position="25"/>
        <end position="199"/>
    </location>
</feature>
<dbReference type="AlphaFoldDB" id="A0A6T9YFR0"/>
<evidence type="ECO:0000313" key="2">
    <source>
        <dbReference type="EMBL" id="CAD8343835.1"/>
    </source>
</evidence>
<sequence>MVHRIASITLGLASILATSNYAAGSEVKRLRIPSDKEAKDNLQGILKYTESVGKGVKCKSQAEKTKGAGKGCEGGFNQVQSFGVGAKDIAKDVSEQIRDLNSDVVFSGNLVPEDVLSELMSLDEMEQVDEIFGDEDCSEEGCKKKMEFGGYAKVFWGCNVTYSKEGLKMSKEAACGFKSFEGMGKKEAAYYNEYKDVEL</sequence>
<gene>
    <name evidence="2" type="ORF">PARE0329_LOCUS470</name>
    <name evidence="3" type="ORF">PARE0329_LOCUS471</name>
</gene>
<keyword evidence="1" id="KW-0732">Signal</keyword>
<dbReference type="EMBL" id="HBEH01000680">
    <property type="protein sequence ID" value="CAD8343836.1"/>
    <property type="molecule type" value="Transcribed_RNA"/>
</dbReference>
<evidence type="ECO:0000256" key="1">
    <source>
        <dbReference type="SAM" id="SignalP"/>
    </source>
</evidence>